<dbReference type="PANTHER" id="PTHR37313:SF2">
    <property type="entry name" value="UPF0749 PROTEIN YLXX"/>
    <property type="match status" value="1"/>
</dbReference>
<keyword evidence="1" id="KW-0175">Coiled coil</keyword>
<reference evidence="3" key="1">
    <citation type="submission" date="2019-03" db="EMBL/GenBank/DDBJ databases">
        <authorList>
            <person name="Hao L."/>
        </authorList>
    </citation>
    <scope>NUCLEOTIDE SEQUENCE</scope>
</reference>
<protein>
    <recommendedName>
        <fullName evidence="4">Division initiation protein</fullName>
    </recommendedName>
</protein>
<evidence type="ECO:0000313" key="3">
    <source>
        <dbReference type="EMBL" id="VFU19582.1"/>
    </source>
</evidence>
<keyword evidence="2" id="KW-1133">Transmembrane helix</keyword>
<evidence type="ECO:0000256" key="2">
    <source>
        <dbReference type="SAM" id="Phobius"/>
    </source>
</evidence>
<evidence type="ECO:0008006" key="4">
    <source>
        <dbReference type="Google" id="ProtNLM"/>
    </source>
</evidence>
<dbReference type="Pfam" id="PF05949">
    <property type="entry name" value="DUF881"/>
    <property type="match status" value="1"/>
</dbReference>
<dbReference type="AlphaFoldDB" id="A0A485M793"/>
<name>A0A485M793_9ZZZZ</name>
<dbReference type="InterPro" id="IPR010273">
    <property type="entry name" value="DUF881"/>
</dbReference>
<gene>
    <name evidence="3" type="ORF">SCFA_850003</name>
</gene>
<evidence type="ECO:0000256" key="1">
    <source>
        <dbReference type="SAM" id="Coils"/>
    </source>
</evidence>
<keyword evidence="2" id="KW-0472">Membrane</keyword>
<feature type="coiled-coil region" evidence="1">
    <location>
        <begin position="39"/>
        <end position="73"/>
    </location>
</feature>
<accession>A0A485M793</accession>
<feature type="transmembrane region" description="Helical" evidence="2">
    <location>
        <begin position="6"/>
        <end position="24"/>
    </location>
</feature>
<dbReference type="PANTHER" id="PTHR37313">
    <property type="entry name" value="UPF0749 PROTEIN RV1825"/>
    <property type="match status" value="1"/>
</dbReference>
<organism evidence="3">
    <name type="scientific">anaerobic digester metagenome</name>
    <dbReference type="NCBI Taxonomy" id="1263854"/>
    <lineage>
        <taxon>unclassified sequences</taxon>
        <taxon>metagenomes</taxon>
        <taxon>ecological metagenomes</taxon>
    </lineage>
</organism>
<proteinExistence type="predicted"/>
<dbReference type="EMBL" id="CAADRN010000389">
    <property type="protein sequence ID" value="VFU19582.1"/>
    <property type="molecule type" value="Genomic_DNA"/>
</dbReference>
<dbReference type="Gene3D" id="3.30.70.1880">
    <property type="entry name" value="Protein of unknown function DUF881"/>
    <property type="match status" value="1"/>
</dbReference>
<keyword evidence="2" id="KW-0812">Transmembrane</keyword>
<sequence length="234" mass="25286">MNKSTYLYITIFAVVVGSMLAMQFRTASSDDLPVPFDRLQELTIEKKQLEKDVNQLQEEASDLEAKLEEAMISHAGAAGALESELYKIKLYAGLLPVVGPGVEVTLDNPSGAGLRYGENAGYIIKDEDLLRVLNDLRGAGAEAIAVNGQRILATSEVRLAGNHINVNLTRLSPPYKIIAIGNPGTLKSSLELKGGLAEYLSEQGALVNVETKEQIRVPAYDGSLRLEYAGPTQK</sequence>